<reference evidence="1 2" key="1">
    <citation type="submission" date="2017-02" db="EMBL/GenBank/DDBJ databases">
        <title>Whole genome sequencing of Metallibacterium scheffleri DSM 24874 (T).</title>
        <authorList>
            <person name="Kumar S."/>
            <person name="Patil P."/>
            <person name="Patil P.B."/>
        </authorList>
    </citation>
    <scope>NUCLEOTIDE SEQUENCE [LARGE SCALE GENOMIC DNA]</scope>
    <source>
        <strain evidence="1 2">DSM 24874</strain>
    </source>
</reference>
<evidence type="ECO:0000313" key="2">
    <source>
        <dbReference type="Proteomes" id="UP000307749"/>
    </source>
</evidence>
<organism evidence="1 2">
    <name type="scientific">Metallibacterium scheffleri</name>
    <dbReference type="NCBI Taxonomy" id="993689"/>
    <lineage>
        <taxon>Bacteria</taxon>
        <taxon>Pseudomonadati</taxon>
        <taxon>Pseudomonadota</taxon>
        <taxon>Gammaproteobacteria</taxon>
        <taxon>Lysobacterales</taxon>
        <taxon>Rhodanobacteraceae</taxon>
        <taxon>Metallibacterium</taxon>
    </lineage>
</organism>
<evidence type="ECO:0000313" key="1">
    <source>
        <dbReference type="EMBL" id="THD09694.1"/>
    </source>
</evidence>
<sequence>MNALRQLQHAGVSVRRDGDVIEISTQSGEPLPVALIELARKHKAELLALLPDAHAATRERLHAIAKVHGIGPEIVRAVATDRALGFCMPMSDAALTRWLNITGTREAYRIGTLKHGWLIPSAAHMPEAVA</sequence>
<keyword evidence="2" id="KW-1185">Reference proteome</keyword>
<dbReference type="Proteomes" id="UP000307749">
    <property type="component" value="Unassembled WGS sequence"/>
</dbReference>
<evidence type="ECO:0008006" key="3">
    <source>
        <dbReference type="Google" id="ProtNLM"/>
    </source>
</evidence>
<accession>A0A4S3KNL4</accession>
<dbReference type="STRING" id="993689.GCA_002077135_01377"/>
<dbReference type="RefSeq" id="WP_081126669.1">
    <property type="nucleotide sequence ID" value="NZ_LDOS01000001.1"/>
</dbReference>
<comment type="caution">
    <text evidence="1">The sequence shown here is derived from an EMBL/GenBank/DDBJ whole genome shotgun (WGS) entry which is preliminary data.</text>
</comment>
<name>A0A4S3KNL4_9GAMM</name>
<proteinExistence type="predicted"/>
<protein>
    <recommendedName>
        <fullName evidence="3">TubC N-terminal docking domain-containing protein</fullName>
    </recommendedName>
</protein>
<dbReference type="EMBL" id="MWQO01000036">
    <property type="protein sequence ID" value="THD09694.1"/>
    <property type="molecule type" value="Genomic_DNA"/>
</dbReference>
<gene>
    <name evidence="1" type="ORF">B1806_10195</name>
</gene>
<dbReference type="AlphaFoldDB" id="A0A4S3KNL4"/>